<keyword evidence="3" id="KW-0812">Transmembrane</keyword>
<dbReference type="STRING" id="131310.A0A0N4ZEG4"/>
<evidence type="ECO:0000313" key="6">
    <source>
        <dbReference type="WBParaSite" id="PTRK_0000606300.1"/>
    </source>
</evidence>
<evidence type="ECO:0000313" key="5">
    <source>
        <dbReference type="Proteomes" id="UP000038045"/>
    </source>
</evidence>
<feature type="domain" description="Nematode cuticle collagen N-terminal" evidence="4">
    <location>
        <begin position="11"/>
        <end position="63"/>
    </location>
</feature>
<name>A0A0N4ZEG4_PARTI</name>
<dbReference type="PANTHER" id="PTHR24637">
    <property type="entry name" value="COLLAGEN"/>
    <property type="match status" value="1"/>
</dbReference>
<sequence length="341" mass="34837">MIYKDSSNTRFIGLLAVTVSIVALICCILYVPNLIWKIQNIHNQIKIDSDEFKILAHEAWSNLQKIRQYSRGKRDAYGGSSYGDAGIKAFFPDAKSQGVDAFTSSGPACKCNAKNTCPPGPPGPPGEPGYDGEPGLPGERGAPGLAGIAPPVTMDTNAGCRVCPNGPPGPMGPPGDVGPEGEPGIPGPAGRPGDEGRIGYPGNPGMPGETGPPGKNGEKGSPGAPGTLGIKGEKGEKGPQGPTGKKGSPGYPGTDGQRGNDGSQGPTGPRGLPGRAGAPGRPGMQGQNGMPGEDAEYCPCPSRSAGVNKPEQTMSYEFHPPATPAYTSDEGVSRGGYRSRH</sequence>
<evidence type="ECO:0000256" key="1">
    <source>
        <dbReference type="ARBA" id="ARBA00022737"/>
    </source>
</evidence>
<evidence type="ECO:0000256" key="2">
    <source>
        <dbReference type="SAM" id="MobiDB-lite"/>
    </source>
</evidence>
<keyword evidence="3" id="KW-1133">Transmembrane helix</keyword>
<keyword evidence="1" id="KW-0677">Repeat</keyword>
<organism evidence="5 6">
    <name type="scientific">Parastrongyloides trichosuri</name>
    <name type="common">Possum-specific nematode worm</name>
    <dbReference type="NCBI Taxonomy" id="131310"/>
    <lineage>
        <taxon>Eukaryota</taxon>
        <taxon>Metazoa</taxon>
        <taxon>Ecdysozoa</taxon>
        <taxon>Nematoda</taxon>
        <taxon>Chromadorea</taxon>
        <taxon>Rhabditida</taxon>
        <taxon>Tylenchina</taxon>
        <taxon>Panagrolaimomorpha</taxon>
        <taxon>Strongyloidoidea</taxon>
        <taxon>Strongyloididae</taxon>
        <taxon>Parastrongyloides</taxon>
    </lineage>
</organism>
<evidence type="ECO:0000259" key="4">
    <source>
        <dbReference type="SMART" id="SM01088"/>
    </source>
</evidence>
<feature type="compositionally biased region" description="Low complexity" evidence="2">
    <location>
        <begin position="266"/>
        <end position="282"/>
    </location>
</feature>
<dbReference type="Pfam" id="PF01391">
    <property type="entry name" value="Collagen"/>
    <property type="match status" value="2"/>
</dbReference>
<dbReference type="GO" id="GO:0042302">
    <property type="term" value="F:structural constituent of cuticle"/>
    <property type="evidence" value="ECO:0007669"/>
    <property type="project" value="InterPro"/>
</dbReference>
<dbReference type="AlphaFoldDB" id="A0A0N4ZEG4"/>
<dbReference type="WBParaSite" id="PTRK_0000606300.1">
    <property type="protein sequence ID" value="PTRK_0000606300.1"/>
    <property type="gene ID" value="PTRK_0000606300"/>
</dbReference>
<dbReference type="SMART" id="SM01088">
    <property type="entry name" value="Col_cuticle_N"/>
    <property type="match status" value="1"/>
</dbReference>
<keyword evidence="3" id="KW-0472">Membrane</keyword>
<proteinExistence type="predicted"/>
<evidence type="ECO:0000256" key="3">
    <source>
        <dbReference type="SAM" id="Phobius"/>
    </source>
</evidence>
<accession>A0A0N4ZEG4</accession>
<dbReference type="PANTHER" id="PTHR24637:SF421">
    <property type="entry name" value="CUTICLE COLLAGEN DPY-2"/>
    <property type="match status" value="1"/>
</dbReference>
<feature type="region of interest" description="Disordered" evidence="2">
    <location>
        <begin position="119"/>
        <end position="341"/>
    </location>
</feature>
<dbReference type="InterPro" id="IPR002486">
    <property type="entry name" value="Col_cuticle_N"/>
</dbReference>
<keyword evidence="5" id="KW-1185">Reference proteome</keyword>
<dbReference type="Proteomes" id="UP000038045">
    <property type="component" value="Unplaced"/>
</dbReference>
<feature type="compositionally biased region" description="Low complexity" evidence="2">
    <location>
        <begin position="239"/>
        <end position="249"/>
    </location>
</feature>
<reference evidence="6" key="1">
    <citation type="submission" date="2017-02" db="UniProtKB">
        <authorList>
            <consortium name="WormBaseParasite"/>
        </authorList>
    </citation>
    <scope>IDENTIFICATION</scope>
</reference>
<protein>
    <submittedName>
        <fullName evidence="6">Col_cuticle_N domain-containing protein</fullName>
    </submittedName>
</protein>
<feature type="transmembrane region" description="Helical" evidence="3">
    <location>
        <begin position="12"/>
        <end position="36"/>
    </location>
</feature>
<dbReference type="InterPro" id="IPR008160">
    <property type="entry name" value="Collagen"/>
</dbReference>
<dbReference type="Pfam" id="PF01484">
    <property type="entry name" value="Col_cuticle_N"/>
    <property type="match status" value="1"/>
</dbReference>